<accession>A0A1Y1XJC3</accession>
<dbReference type="EMBL" id="MCFG01000030">
    <property type="protein sequence ID" value="ORX85803.1"/>
    <property type="molecule type" value="Genomic_DNA"/>
</dbReference>
<gene>
    <name evidence="2" type="ORF">BCR32DRAFT_325288</name>
</gene>
<name>A0A1Y1XJC3_9FUNG</name>
<proteinExistence type="predicted"/>
<feature type="signal peptide" evidence="1">
    <location>
        <begin position="1"/>
        <end position="22"/>
    </location>
</feature>
<organism evidence="2 3">
    <name type="scientific">Anaeromyces robustus</name>
    <dbReference type="NCBI Taxonomy" id="1754192"/>
    <lineage>
        <taxon>Eukaryota</taxon>
        <taxon>Fungi</taxon>
        <taxon>Fungi incertae sedis</taxon>
        <taxon>Chytridiomycota</taxon>
        <taxon>Chytridiomycota incertae sedis</taxon>
        <taxon>Neocallimastigomycetes</taxon>
        <taxon>Neocallimastigales</taxon>
        <taxon>Neocallimastigaceae</taxon>
        <taxon>Anaeromyces</taxon>
    </lineage>
</organism>
<keyword evidence="1" id="KW-0732">Signal</keyword>
<reference evidence="2 3" key="1">
    <citation type="submission" date="2016-08" db="EMBL/GenBank/DDBJ databases">
        <title>A Parts List for Fungal Cellulosomes Revealed by Comparative Genomics.</title>
        <authorList>
            <consortium name="DOE Joint Genome Institute"/>
            <person name="Haitjema C.H."/>
            <person name="Gilmore S.P."/>
            <person name="Henske J.K."/>
            <person name="Solomon K.V."/>
            <person name="De Groot R."/>
            <person name="Kuo A."/>
            <person name="Mondo S.J."/>
            <person name="Salamov A.A."/>
            <person name="Labutti K."/>
            <person name="Zhao Z."/>
            <person name="Chiniquy J."/>
            <person name="Barry K."/>
            <person name="Brewer H.M."/>
            <person name="Purvine S.O."/>
            <person name="Wright A.T."/>
            <person name="Boxma B."/>
            <person name="Van Alen T."/>
            <person name="Hackstein J.H."/>
            <person name="Baker S.E."/>
            <person name="Grigoriev I.V."/>
            <person name="O'Malley M.A."/>
        </authorList>
    </citation>
    <scope>NUCLEOTIDE SEQUENCE [LARGE SCALE GENOMIC DNA]</scope>
    <source>
        <strain evidence="2 3">S4</strain>
    </source>
</reference>
<evidence type="ECO:0000313" key="3">
    <source>
        <dbReference type="Proteomes" id="UP000193944"/>
    </source>
</evidence>
<dbReference type="AlphaFoldDB" id="A0A1Y1XJC3"/>
<reference evidence="2 3" key="2">
    <citation type="submission" date="2016-08" db="EMBL/GenBank/DDBJ databases">
        <title>Pervasive Adenine N6-methylation of Active Genes in Fungi.</title>
        <authorList>
            <consortium name="DOE Joint Genome Institute"/>
            <person name="Mondo S.J."/>
            <person name="Dannebaum R.O."/>
            <person name="Kuo R.C."/>
            <person name="Labutti K."/>
            <person name="Haridas S."/>
            <person name="Kuo A."/>
            <person name="Salamov A."/>
            <person name="Ahrendt S.R."/>
            <person name="Lipzen A."/>
            <person name="Sullivan W."/>
            <person name="Andreopoulos W.B."/>
            <person name="Clum A."/>
            <person name="Lindquist E."/>
            <person name="Daum C."/>
            <person name="Ramamoorthy G.K."/>
            <person name="Gryganskyi A."/>
            <person name="Culley D."/>
            <person name="Magnuson J.K."/>
            <person name="James T.Y."/>
            <person name="O'Malley M.A."/>
            <person name="Stajich J.E."/>
            <person name="Spatafora J.W."/>
            <person name="Visel A."/>
            <person name="Grigoriev I.V."/>
        </authorList>
    </citation>
    <scope>NUCLEOTIDE SEQUENCE [LARGE SCALE GENOMIC DNA]</scope>
    <source>
        <strain evidence="2 3">S4</strain>
    </source>
</reference>
<protein>
    <submittedName>
        <fullName evidence="2">Uncharacterized protein</fullName>
    </submittedName>
</protein>
<feature type="chain" id="PRO_5012621127" evidence="1">
    <location>
        <begin position="23"/>
        <end position="346"/>
    </location>
</feature>
<evidence type="ECO:0000313" key="2">
    <source>
        <dbReference type="EMBL" id="ORX85803.1"/>
    </source>
</evidence>
<evidence type="ECO:0000256" key="1">
    <source>
        <dbReference type="SAM" id="SignalP"/>
    </source>
</evidence>
<comment type="caution">
    <text evidence="2">The sequence shown here is derived from an EMBL/GenBank/DDBJ whole genome shotgun (WGS) entry which is preliminary data.</text>
</comment>
<dbReference type="OrthoDB" id="2138814at2759"/>
<dbReference type="Proteomes" id="UP000193944">
    <property type="component" value="Unassembled WGS sequence"/>
</dbReference>
<keyword evidence="3" id="KW-1185">Reference proteome</keyword>
<sequence length="346" mass="39700">MKFSGLCFTVLSTLCLNLGVKGYENNNYNYNNYNNYNENNNNYYDYNNNVNNYDYNNNINTYDYNSNNNNYGYNNNNNNYENTNIDLAKVNDFISTLDPILRDADPLYDPFNLYYAATTNNNSTAAENIKKYENLYNISKDECLRGIYAYCIHMLEISYNLECNSKFNPINTEYKKNKPCYKVNPDMQNILDHGNAYLDLFCARGEDNKPCPFVNEIVGAQNNGTIVNNACEMDSKNRKKCDNELIQNYSIMIDASNKLKNNNSTTYASGGNTISLSIPKYNLTKIEERMKNKTCLVEIQPPQQVLVNSEPTKKNDTNKETSDAILGHNINTVFVLITFTLVALLF</sequence>